<dbReference type="AlphaFoldDB" id="A0A9W9AAA3"/>
<dbReference type="Proteomes" id="UP001150266">
    <property type="component" value="Unassembled WGS sequence"/>
</dbReference>
<feature type="region of interest" description="Disordered" evidence="1">
    <location>
        <begin position="92"/>
        <end position="113"/>
    </location>
</feature>
<feature type="compositionally biased region" description="Basic and acidic residues" evidence="1">
    <location>
        <begin position="96"/>
        <end position="113"/>
    </location>
</feature>
<keyword evidence="3" id="KW-1185">Reference proteome</keyword>
<protein>
    <submittedName>
        <fullName evidence="2">Uncharacterized protein</fullName>
    </submittedName>
</protein>
<accession>A0A9W9AAA3</accession>
<organism evidence="2 3">
    <name type="scientific">Lentinula aciculospora</name>
    <dbReference type="NCBI Taxonomy" id="153920"/>
    <lineage>
        <taxon>Eukaryota</taxon>
        <taxon>Fungi</taxon>
        <taxon>Dikarya</taxon>
        <taxon>Basidiomycota</taxon>
        <taxon>Agaricomycotina</taxon>
        <taxon>Agaricomycetes</taxon>
        <taxon>Agaricomycetidae</taxon>
        <taxon>Agaricales</taxon>
        <taxon>Marasmiineae</taxon>
        <taxon>Omphalotaceae</taxon>
        <taxon>Lentinula</taxon>
    </lineage>
</organism>
<comment type="caution">
    <text evidence="2">The sequence shown here is derived from an EMBL/GenBank/DDBJ whole genome shotgun (WGS) entry which is preliminary data.</text>
</comment>
<evidence type="ECO:0000313" key="2">
    <source>
        <dbReference type="EMBL" id="KAJ4478114.1"/>
    </source>
</evidence>
<evidence type="ECO:0000256" key="1">
    <source>
        <dbReference type="SAM" id="MobiDB-lite"/>
    </source>
</evidence>
<proteinExistence type="predicted"/>
<reference evidence="2" key="1">
    <citation type="submission" date="2022-08" db="EMBL/GenBank/DDBJ databases">
        <title>A Global Phylogenomic Analysis of the Shiitake Genus Lentinula.</title>
        <authorList>
            <consortium name="DOE Joint Genome Institute"/>
            <person name="Sierra-Patev S."/>
            <person name="Min B."/>
            <person name="Naranjo-Ortiz M."/>
            <person name="Looney B."/>
            <person name="Konkel Z."/>
            <person name="Slot J.C."/>
            <person name="Sakamoto Y."/>
            <person name="Steenwyk J.L."/>
            <person name="Rokas A."/>
            <person name="Carro J."/>
            <person name="Camarero S."/>
            <person name="Ferreira P."/>
            <person name="Molpeceres G."/>
            <person name="Ruiz-Duenas F.J."/>
            <person name="Serrano A."/>
            <person name="Henrissat B."/>
            <person name="Drula E."/>
            <person name="Hughes K.W."/>
            <person name="Mata J.L."/>
            <person name="Ishikawa N.K."/>
            <person name="Vargas-Isla R."/>
            <person name="Ushijima S."/>
            <person name="Smith C.A."/>
            <person name="Ahrendt S."/>
            <person name="Andreopoulos W."/>
            <person name="He G."/>
            <person name="Labutti K."/>
            <person name="Lipzen A."/>
            <person name="Ng V."/>
            <person name="Riley R."/>
            <person name="Sandor L."/>
            <person name="Barry K."/>
            <person name="Martinez A.T."/>
            <person name="Xiao Y."/>
            <person name="Gibbons J.G."/>
            <person name="Terashima K."/>
            <person name="Grigoriev I.V."/>
            <person name="Hibbett D.S."/>
        </authorList>
    </citation>
    <scope>NUCLEOTIDE SEQUENCE</scope>
    <source>
        <strain evidence="2">JLM2183</strain>
    </source>
</reference>
<sequence length="113" mass="12819">MDDEVETKHEPEKLEDVPATTMTKKLIGWGLAIEKAAAALFTIEVDEEDKTDPFDASLSVRRRKSRTWTRRTEKKAVFSNASSCLSSPWSRRLLSRRAEGPGRDKIDTTELKP</sequence>
<name>A0A9W9AAA3_9AGAR</name>
<dbReference type="EMBL" id="JAOTPV010000009">
    <property type="protein sequence ID" value="KAJ4478114.1"/>
    <property type="molecule type" value="Genomic_DNA"/>
</dbReference>
<gene>
    <name evidence="2" type="ORF">J3R30DRAFT_3702825</name>
</gene>
<evidence type="ECO:0000313" key="3">
    <source>
        <dbReference type="Proteomes" id="UP001150266"/>
    </source>
</evidence>